<dbReference type="SMART" id="SM00672">
    <property type="entry name" value="CAP10"/>
    <property type="match status" value="1"/>
</dbReference>
<reference evidence="4" key="1">
    <citation type="submission" date="2014-08" db="EMBL/GenBank/DDBJ databases">
        <authorList>
            <person name="Sharma Rahul"/>
            <person name="Thines Marco"/>
        </authorList>
    </citation>
    <scope>NUCLEOTIDE SEQUENCE</scope>
</reference>
<sequence>MSPRTLKPKTVASRAKPVVFLLGAAALIFVFGGFLKHKGRLEAFPSHETLRQYYAPYADKPIVHPIPILMEKAEIKYNKMIASQSKTLAEAVKTYKQRYHRDPPLGFDDWYEFATANGATIIDEYDQMIADLRPYWLLTGEEIRRRSQQVGTLPSVDIVRIQDGQAKAIEADTGLENSEAGARANGFILMLEKFQEKLPDMDFPINEKAEGRVLVPWEQNQYANLTVDSSKGIKSVLGGEFIPSWQGDGGSVWEAFRRTCHPSSQARRLFGSIRTPLNDGQQKSFNYLVAAGVARQETGEDFVFSESVDDKYDFCDYPWAHFDQGHFFSDWRVIDSLYPMFSPAKGLGFSDIIIPTHYYYSSTKRYTYGWDPVNMRIKDFDDMDVPWEKKTDKIFWRGATTGGGASPPGYLSRYQRHRLVRMSTDGSDVNRTVVVPVSHSSKKYVEVTVPVDELNEDMMDFAFVKAVGCTSYPGGCDGLRKDHRFADGVSLGENWKHKYLIDVDGMGYSARLFALLMSKSAVMKTTVYREFFSDWIQPWLHYIPVSSDYQEIYNIHAYFSGPSASTSKKLANGTTPIATGTHDDSELRKIAMEGRKWKMTNGRKVDMEIYVYRLALEWARLVADQRSSRTYQG</sequence>
<proteinExistence type="inferred from homology"/>
<feature type="domain" description="Glycosyl transferase CAP10" evidence="3">
    <location>
        <begin position="298"/>
        <end position="597"/>
    </location>
</feature>
<dbReference type="AlphaFoldDB" id="A0A0F7SFS6"/>
<keyword evidence="2" id="KW-0808">Transferase</keyword>
<dbReference type="PANTHER" id="PTHR12203">
    <property type="entry name" value="KDEL LYS-ASP-GLU-LEU CONTAINING - RELATED"/>
    <property type="match status" value="1"/>
</dbReference>
<evidence type="ECO:0000256" key="1">
    <source>
        <dbReference type="ARBA" id="ARBA00010118"/>
    </source>
</evidence>
<dbReference type="PANTHER" id="PTHR12203:SF35">
    <property type="entry name" value="PROTEIN O-GLUCOSYLTRANSFERASE 1"/>
    <property type="match status" value="1"/>
</dbReference>
<evidence type="ECO:0000256" key="2">
    <source>
        <dbReference type="ARBA" id="ARBA00022679"/>
    </source>
</evidence>
<comment type="similarity">
    <text evidence="1">Belongs to the glycosyltransferase 90 family.</text>
</comment>
<dbReference type="EMBL" id="LN483144">
    <property type="protein sequence ID" value="CDZ96493.1"/>
    <property type="molecule type" value="Genomic_DNA"/>
</dbReference>
<accession>A0A0F7SFS6</accession>
<dbReference type="InterPro" id="IPR051091">
    <property type="entry name" value="O-Glucosyltr/Glycosyltrsf_90"/>
</dbReference>
<dbReference type="GO" id="GO:0016740">
    <property type="term" value="F:transferase activity"/>
    <property type="evidence" value="ECO:0007669"/>
    <property type="project" value="UniProtKB-KW"/>
</dbReference>
<dbReference type="Pfam" id="PF05686">
    <property type="entry name" value="Glyco_transf_90"/>
    <property type="match status" value="1"/>
</dbReference>
<name>A0A0F7SFS6_PHARH</name>
<protein>
    <submittedName>
        <fullName evidence="4">Endoplasmic reticulum protein EP58, contains filamin rod domain and KDEL motif</fullName>
    </submittedName>
</protein>
<evidence type="ECO:0000313" key="4">
    <source>
        <dbReference type="EMBL" id="CDZ96493.1"/>
    </source>
</evidence>
<organism evidence="4">
    <name type="scientific">Phaffia rhodozyma</name>
    <name type="common">Yeast</name>
    <name type="synonym">Xanthophyllomyces dendrorhous</name>
    <dbReference type="NCBI Taxonomy" id="264483"/>
    <lineage>
        <taxon>Eukaryota</taxon>
        <taxon>Fungi</taxon>
        <taxon>Dikarya</taxon>
        <taxon>Basidiomycota</taxon>
        <taxon>Agaricomycotina</taxon>
        <taxon>Tremellomycetes</taxon>
        <taxon>Cystofilobasidiales</taxon>
        <taxon>Mrakiaceae</taxon>
        <taxon>Phaffia</taxon>
    </lineage>
</organism>
<dbReference type="InterPro" id="IPR006598">
    <property type="entry name" value="CAP10"/>
</dbReference>
<evidence type="ECO:0000259" key="3">
    <source>
        <dbReference type="SMART" id="SM00672"/>
    </source>
</evidence>